<organism evidence="2 3">
    <name type="scientific">Streptococcus chosunensis</name>
    <dbReference type="NCBI Taxonomy" id="2707003"/>
    <lineage>
        <taxon>Bacteria</taxon>
        <taxon>Bacillati</taxon>
        <taxon>Bacillota</taxon>
        <taxon>Bacilli</taxon>
        <taxon>Lactobacillales</taxon>
        <taxon>Streptococcaceae</taxon>
        <taxon>Streptococcus</taxon>
        <taxon>Streptococcus mitis group</taxon>
    </lineage>
</organism>
<sequence length="66" mass="8078">MNKILKYFLVFIFLFLMNIFIFKMLANLGFQLTMSEKSYIVPPLFSIIVLYMIDKRIRKKKNKYIF</sequence>
<keyword evidence="1" id="KW-0812">Transmembrane</keyword>
<feature type="transmembrane region" description="Helical" evidence="1">
    <location>
        <begin position="7"/>
        <end position="26"/>
    </location>
</feature>
<dbReference type="RefSeq" id="WP_020902254.1">
    <property type="nucleotide sequence ID" value="NZ_RBCK01000003.1"/>
</dbReference>
<protein>
    <submittedName>
        <fullName evidence="2">Uncharacterized protein</fullName>
    </submittedName>
</protein>
<dbReference type="AlphaFoldDB" id="A0A3B0BGA8"/>
<keyword evidence="1" id="KW-0472">Membrane</keyword>
<comment type="caution">
    <text evidence="2">The sequence shown here is derived from an EMBL/GenBank/DDBJ whole genome shotgun (WGS) entry which is preliminary data.</text>
</comment>
<evidence type="ECO:0000256" key="1">
    <source>
        <dbReference type="SAM" id="Phobius"/>
    </source>
</evidence>
<dbReference type="Proteomes" id="UP000280509">
    <property type="component" value="Unassembled WGS sequence"/>
</dbReference>
<proteinExistence type="predicted"/>
<accession>A0A3B0BGA8</accession>
<name>A0A3B0BGA8_9STRE</name>
<dbReference type="EMBL" id="RBCK01000003">
    <property type="protein sequence ID" value="RKN71319.1"/>
    <property type="molecule type" value="Genomic_DNA"/>
</dbReference>
<evidence type="ECO:0000313" key="3">
    <source>
        <dbReference type="Proteomes" id="UP000280509"/>
    </source>
</evidence>
<reference evidence="2 3" key="1">
    <citation type="submission" date="2018-09" db="EMBL/GenBank/DDBJ databases">
        <title>Draft genome sequence of Streptococcus sp. KCOM 1699 (=ChDC B353).</title>
        <authorList>
            <person name="Kook J.-K."/>
            <person name="Park S.-N."/>
            <person name="Lim Y.K."/>
        </authorList>
    </citation>
    <scope>NUCLEOTIDE SEQUENCE [LARGE SCALE GENOMIC DNA]</scope>
    <source>
        <strain evidence="2 3">ChDC B353</strain>
    </source>
</reference>
<feature type="transmembrane region" description="Helical" evidence="1">
    <location>
        <begin position="38"/>
        <end position="53"/>
    </location>
</feature>
<gene>
    <name evidence="2" type="ORF">D7D54_08420</name>
</gene>
<evidence type="ECO:0000313" key="2">
    <source>
        <dbReference type="EMBL" id="RKN71319.1"/>
    </source>
</evidence>
<keyword evidence="3" id="KW-1185">Reference proteome</keyword>
<keyword evidence="1" id="KW-1133">Transmembrane helix</keyword>